<dbReference type="GeneID" id="108623484"/>
<gene>
    <name evidence="7" type="primary">LOC108623484</name>
</gene>
<dbReference type="InterPro" id="IPR018957">
    <property type="entry name" value="Znf_C3HC4_RING-type"/>
</dbReference>
<dbReference type="Gene3D" id="3.30.160.60">
    <property type="entry name" value="Classic Zinc Finger"/>
    <property type="match status" value="1"/>
</dbReference>
<evidence type="ECO:0000256" key="3">
    <source>
        <dbReference type="ARBA" id="ARBA00022833"/>
    </source>
</evidence>
<evidence type="ECO:0000313" key="7">
    <source>
        <dbReference type="RefSeq" id="XP_017877513.1"/>
    </source>
</evidence>
<proteinExistence type="predicted"/>
<dbReference type="InterPro" id="IPR047153">
    <property type="entry name" value="TRIM45/56/19-like"/>
</dbReference>
<dbReference type="Pfam" id="PF00097">
    <property type="entry name" value="zf-C3HC4"/>
    <property type="match status" value="1"/>
</dbReference>
<dbReference type="Pfam" id="PF00643">
    <property type="entry name" value="zf-B_box"/>
    <property type="match status" value="1"/>
</dbReference>
<dbReference type="GO" id="GO:0061630">
    <property type="term" value="F:ubiquitin protein ligase activity"/>
    <property type="evidence" value="ECO:0007669"/>
    <property type="project" value="TreeGrafter"/>
</dbReference>
<keyword evidence="2 4" id="KW-0863">Zinc-finger</keyword>
<sequence>MDFIKCSKYQSMKNCCCEKSSMDDEHRSNENYTFPVQANIIDRVNPLVSIEPLRLVKNREHKKNSICESFEIPYGIPNHINNKNTREETAASFNAQGDKNFRCPRCGKRMQEPRLLPCLHPICSPCVSELMSSRTYRNFNCLLIYQFDVPRMFAACNNSSRNTKSNYYEVCPLCDFQLPNANSPIPPPHYPLQHRLVMNVVKSKFANKVLCDACSDEVVAVVQCSTCLRNFCLDCGTRHQQLVTMELKPSKHSVKPLWEATKVRRTAFCQRHPTHVLRFYCIACQQVTCKECIWSIEHRGHATENAFGAGKRVTAYLRKVLQRARTLLNMLLTQYDRSAFLNSTLENSRDSSSPMEYR</sequence>
<dbReference type="SMART" id="SM00184">
    <property type="entry name" value="RING"/>
    <property type="match status" value="2"/>
</dbReference>
<accession>A0AAJ7IUZ7</accession>
<keyword evidence="1" id="KW-0479">Metal-binding</keyword>
<evidence type="ECO:0000259" key="5">
    <source>
        <dbReference type="PROSITE" id="PS50119"/>
    </source>
</evidence>
<dbReference type="Gene3D" id="3.30.40.10">
    <property type="entry name" value="Zinc/RING finger domain, C3HC4 (zinc finger)"/>
    <property type="match status" value="1"/>
</dbReference>
<keyword evidence="6" id="KW-1185">Reference proteome</keyword>
<feature type="domain" description="B box-type" evidence="5">
    <location>
        <begin position="264"/>
        <end position="306"/>
    </location>
</feature>
<dbReference type="CDD" id="cd19756">
    <property type="entry name" value="Bbox2"/>
    <property type="match status" value="1"/>
</dbReference>
<evidence type="ECO:0000256" key="1">
    <source>
        <dbReference type="ARBA" id="ARBA00022723"/>
    </source>
</evidence>
<dbReference type="InterPro" id="IPR000315">
    <property type="entry name" value="Znf_B-box"/>
</dbReference>
<dbReference type="SUPFAM" id="SSF57850">
    <property type="entry name" value="RING/U-box"/>
    <property type="match status" value="1"/>
</dbReference>
<dbReference type="PANTHER" id="PTHR25462:SF291">
    <property type="entry name" value="E3 UBIQUITIN-PROTEIN LIGASE TRIM45"/>
    <property type="match status" value="1"/>
</dbReference>
<dbReference type="SUPFAM" id="SSF57845">
    <property type="entry name" value="B-box zinc-binding domain"/>
    <property type="match status" value="1"/>
</dbReference>
<name>A0AAJ7IUZ7_9HYME</name>
<dbReference type="SMART" id="SM00336">
    <property type="entry name" value="BBOX"/>
    <property type="match status" value="2"/>
</dbReference>
<evidence type="ECO:0000313" key="6">
    <source>
        <dbReference type="Proteomes" id="UP000694925"/>
    </source>
</evidence>
<dbReference type="GO" id="GO:0008270">
    <property type="term" value="F:zinc ion binding"/>
    <property type="evidence" value="ECO:0007669"/>
    <property type="project" value="UniProtKB-KW"/>
</dbReference>
<dbReference type="InterPro" id="IPR017907">
    <property type="entry name" value="Znf_RING_CS"/>
</dbReference>
<dbReference type="PROSITE" id="PS00518">
    <property type="entry name" value="ZF_RING_1"/>
    <property type="match status" value="1"/>
</dbReference>
<dbReference type="PANTHER" id="PTHR25462">
    <property type="entry name" value="BONUS, ISOFORM C-RELATED"/>
    <property type="match status" value="1"/>
</dbReference>
<organism evidence="6 7">
    <name type="scientific">Ceratina calcarata</name>
    <dbReference type="NCBI Taxonomy" id="156304"/>
    <lineage>
        <taxon>Eukaryota</taxon>
        <taxon>Metazoa</taxon>
        <taxon>Ecdysozoa</taxon>
        <taxon>Arthropoda</taxon>
        <taxon>Hexapoda</taxon>
        <taxon>Insecta</taxon>
        <taxon>Pterygota</taxon>
        <taxon>Neoptera</taxon>
        <taxon>Endopterygota</taxon>
        <taxon>Hymenoptera</taxon>
        <taxon>Apocrita</taxon>
        <taxon>Aculeata</taxon>
        <taxon>Apoidea</taxon>
        <taxon>Anthophila</taxon>
        <taxon>Apidae</taxon>
        <taxon>Ceratina</taxon>
        <taxon>Zadontomerus</taxon>
    </lineage>
</organism>
<dbReference type="KEGG" id="ccal:108623484"/>
<evidence type="ECO:0000256" key="2">
    <source>
        <dbReference type="ARBA" id="ARBA00022771"/>
    </source>
</evidence>
<dbReference type="AlphaFoldDB" id="A0AAJ7IUZ7"/>
<dbReference type="Proteomes" id="UP000694925">
    <property type="component" value="Unplaced"/>
</dbReference>
<dbReference type="InterPro" id="IPR001841">
    <property type="entry name" value="Znf_RING"/>
</dbReference>
<reference evidence="7" key="1">
    <citation type="submission" date="2025-08" db="UniProtKB">
        <authorList>
            <consortium name="RefSeq"/>
        </authorList>
    </citation>
    <scope>IDENTIFICATION</scope>
    <source>
        <tissue evidence="7">Whole body</tissue>
    </source>
</reference>
<keyword evidence="3" id="KW-0862">Zinc</keyword>
<dbReference type="RefSeq" id="XP_017877513.1">
    <property type="nucleotide sequence ID" value="XM_018022024.2"/>
</dbReference>
<dbReference type="InterPro" id="IPR013083">
    <property type="entry name" value="Znf_RING/FYVE/PHD"/>
</dbReference>
<protein>
    <submittedName>
        <fullName evidence="7">Tripartite motif-containing protein 45-like isoform X1</fullName>
    </submittedName>
</protein>
<dbReference type="GO" id="GO:0005634">
    <property type="term" value="C:nucleus"/>
    <property type="evidence" value="ECO:0007669"/>
    <property type="project" value="UniProtKB-ARBA"/>
</dbReference>
<evidence type="ECO:0000256" key="4">
    <source>
        <dbReference type="PROSITE-ProRule" id="PRU00024"/>
    </source>
</evidence>
<dbReference type="PROSITE" id="PS50119">
    <property type="entry name" value="ZF_BBOX"/>
    <property type="match status" value="1"/>
</dbReference>